<dbReference type="GO" id="GO:0007165">
    <property type="term" value="P:signal transduction"/>
    <property type="evidence" value="ECO:0007669"/>
    <property type="project" value="TreeGrafter"/>
</dbReference>
<comment type="function">
    <text evidence="1">Component of the EKC/KEOPS complex that is required for the formation of a threonylcarbamoyl group on adenosine at position 37 (t(6)A37) in tRNAs that read codons beginning with adenine. The complex is probably involved in the transfer of the threonylcarbamoyl moiety of threonylcarbamoyl-AMP (TC-AMP) to the N6 group of A37. BUD32 has ATPase activity in the context of the EKC/KEOPS complex and likely plays a supporting role to the catalytic subunit KAE1. The EKC/KEOPS complex also promotes both telomere uncapping and telomere elongation. The complex is required for efficient recruitment of transcriptional coactivators.</text>
</comment>
<evidence type="ECO:0000256" key="7">
    <source>
        <dbReference type="ARBA" id="ARBA00033194"/>
    </source>
</evidence>
<dbReference type="PROSITE" id="PS00109">
    <property type="entry name" value="PROTEIN_KINASE_TYR"/>
    <property type="match status" value="1"/>
</dbReference>
<comment type="catalytic activity">
    <reaction evidence="8">
        <text>L-threonyl-[protein] + ATP = O-phospho-L-threonyl-[protein] + ADP + H(+)</text>
        <dbReference type="Rhea" id="RHEA:46608"/>
        <dbReference type="Rhea" id="RHEA-COMP:11060"/>
        <dbReference type="Rhea" id="RHEA-COMP:11605"/>
        <dbReference type="ChEBI" id="CHEBI:15378"/>
        <dbReference type="ChEBI" id="CHEBI:30013"/>
        <dbReference type="ChEBI" id="CHEBI:30616"/>
        <dbReference type="ChEBI" id="CHEBI:61977"/>
        <dbReference type="ChEBI" id="CHEBI:456216"/>
        <dbReference type="EC" id="2.7.11.1"/>
    </reaction>
</comment>
<dbReference type="GO" id="GO:0005737">
    <property type="term" value="C:cytoplasm"/>
    <property type="evidence" value="ECO:0007669"/>
    <property type="project" value="TreeGrafter"/>
</dbReference>
<dbReference type="AlphaFoldDB" id="A0A428RZL1"/>
<dbReference type="InterPro" id="IPR011009">
    <property type="entry name" value="Kinase-like_dom_sf"/>
</dbReference>
<evidence type="ECO:0000313" key="11">
    <source>
        <dbReference type="EMBL" id="RSL82997.1"/>
    </source>
</evidence>
<evidence type="ECO:0000256" key="2">
    <source>
        <dbReference type="ARBA" id="ARBA00011534"/>
    </source>
</evidence>
<feature type="domain" description="Protein kinase" evidence="10">
    <location>
        <begin position="4"/>
        <end position="266"/>
    </location>
</feature>
<reference evidence="11 12" key="1">
    <citation type="submission" date="2017-06" db="EMBL/GenBank/DDBJ databases">
        <title>Cmopartive genomic analysis of Ambrosia Fusariam Clade fungi.</title>
        <authorList>
            <person name="Stajich J.E."/>
            <person name="Carrillo J."/>
            <person name="Kijimoto T."/>
            <person name="Eskalen A."/>
            <person name="O'Donnell K."/>
            <person name="Kasson M."/>
        </authorList>
    </citation>
    <scope>NUCLEOTIDE SEQUENCE [LARGE SCALE GENOMIC DNA]</scope>
    <source>
        <strain evidence="11 12">NRRL 20438</strain>
    </source>
</reference>
<accession>A0A428RZL1</accession>
<dbReference type="EC" id="2.7.11.1" evidence="3"/>
<dbReference type="InterPro" id="IPR000719">
    <property type="entry name" value="Prot_kinase_dom"/>
</dbReference>
<protein>
    <recommendedName>
        <fullName evidence="5">EKC/KEOPS complex subunit BUD32</fullName>
        <ecNumber evidence="3">2.7.11.1</ecNumber>
    </recommendedName>
    <alternativeName>
        <fullName evidence="6 7">Atypical Serine/threonine protein kinase BUD32</fullName>
    </alternativeName>
    <alternativeName>
        <fullName evidence="4">EKC/KEOPS complex subunit bud32</fullName>
    </alternativeName>
</protein>
<evidence type="ECO:0000256" key="6">
    <source>
        <dbReference type="ARBA" id="ARBA00030980"/>
    </source>
</evidence>
<comment type="subunit">
    <text evidence="2">Component of the EKC/KEOPS complex composed of at least BUD32, CGI121, GON7, KAE1 and PCC1; the whole complex dimerizes.</text>
</comment>
<evidence type="ECO:0000256" key="4">
    <source>
        <dbReference type="ARBA" id="ARBA00013948"/>
    </source>
</evidence>
<dbReference type="PANTHER" id="PTHR23257">
    <property type="entry name" value="SERINE-THREONINE PROTEIN KINASE"/>
    <property type="match status" value="1"/>
</dbReference>
<gene>
    <name evidence="11" type="ORF">CDV31_016883</name>
</gene>
<dbReference type="PROSITE" id="PS50011">
    <property type="entry name" value="PROTEIN_KINASE_DOM"/>
    <property type="match status" value="1"/>
</dbReference>
<dbReference type="EMBL" id="NIZV01000671">
    <property type="protein sequence ID" value="RSL82997.1"/>
    <property type="molecule type" value="Genomic_DNA"/>
</dbReference>
<organism evidence="11 12">
    <name type="scientific">Fusarium ambrosium</name>
    <dbReference type="NCBI Taxonomy" id="131363"/>
    <lineage>
        <taxon>Eukaryota</taxon>
        <taxon>Fungi</taxon>
        <taxon>Dikarya</taxon>
        <taxon>Ascomycota</taxon>
        <taxon>Pezizomycotina</taxon>
        <taxon>Sordariomycetes</taxon>
        <taxon>Hypocreomycetidae</taxon>
        <taxon>Hypocreales</taxon>
        <taxon>Nectriaceae</taxon>
        <taxon>Fusarium</taxon>
        <taxon>Fusarium solani species complex</taxon>
    </lineage>
</organism>
<evidence type="ECO:0000256" key="3">
    <source>
        <dbReference type="ARBA" id="ARBA00012513"/>
    </source>
</evidence>
<sequence length="266" mass="30412">MERAHRFRVLAIGGSSYISTTDNAHDVLKGYQIWEDGSRFLDYYEDPGNPQTSGEENIIREAAVYQHLGNHPLILRFLGLQELHPDIHSLRLELAPLGDVRSYIKQHPNGPLSLDILLRMATDAARGLAYLHSKQVQHRDLSCRNLMLFGDFQVKLGDFGVSLIEGCGFPEAFCEETRYELPLRGRKFERRPAQKRELFALGSAIHEITTWQRPWEGLEDDEVEARYGREEFPEVGDNVAGSIITSCWKEKYANADEVVRDLEELI</sequence>
<dbReference type="PANTHER" id="PTHR23257:SF958">
    <property type="entry name" value="SERINE_THREONINE-PROTEIN KINASE WNK4"/>
    <property type="match status" value="1"/>
</dbReference>
<proteinExistence type="predicted"/>
<dbReference type="Pfam" id="PF07714">
    <property type="entry name" value="PK_Tyr_Ser-Thr"/>
    <property type="match status" value="1"/>
</dbReference>
<evidence type="ECO:0000259" key="10">
    <source>
        <dbReference type="PROSITE" id="PS50011"/>
    </source>
</evidence>
<dbReference type="InterPro" id="IPR001245">
    <property type="entry name" value="Ser-Thr/Tyr_kinase_cat_dom"/>
</dbReference>
<evidence type="ECO:0000256" key="5">
    <source>
        <dbReference type="ARBA" id="ARBA00019973"/>
    </source>
</evidence>
<dbReference type="InterPro" id="IPR050167">
    <property type="entry name" value="Ser_Thr_protein_kinase"/>
</dbReference>
<name>A0A428RZL1_9HYPO</name>
<dbReference type="Gene3D" id="1.10.510.10">
    <property type="entry name" value="Transferase(Phosphotransferase) domain 1"/>
    <property type="match status" value="1"/>
</dbReference>
<dbReference type="GO" id="GO:0005524">
    <property type="term" value="F:ATP binding"/>
    <property type="evidence" value="ECO:0007669"/>
    <property type="project" value="InterPro"/>
</dbReference>
<evidence type="ECO:0000256" key="1">
    <source>
        <dbReference type="ARBA" id="ARBA00003747"/>
    </source>
</evidence>
<comment type="catalytic activity">
    <reaction evidence="9">
        <text>L-seryl-[protein] + ATP = O-phospho-L-seryl-[protein] + ADP + H(+)</text>
        <dbReference type="Rhea" id="RHEA:17989"/>
        <dbReference type="Rhea" id="RHEA-COMP:9863"/>
        <dbReference type="Rhea" id="RHEA-COMP:11604"/>
        <dbReference type="ChEBI" id="CHEBI:15378"/>
        <dbReference type="ChEBI" id="CHEBI:29999"/>
        <dbReference type="ChEBI" id="CHEBI:30616"/>
        <dbReference type="ChEBI" id="CHEBI:83421"/>
        <dbReference type="ChEBI" id="CHEBI:456216"/>
        <dbReference type="EC" id="2.7.11.1"/>
    </reaction>
</comment>
<dbReference type="SUPFAM" id="SSF56112">
    <property type="entry name" value="Protein kinase-like (PK-like)"/>
    <property type="match status" value="1"/>
</dbReference>
<evidence type="ECO:0000256" key="9">
    <source>
        <dbReference type="ARBA" id="ARBA00048679"/>
    </source>
</evidence>
<evidence type="ECO:0000313" key="12">
    <source>
        <dbReference type="Proteomes" id="UP000288429"/>
    </source>
</evidence>
<dbReference type="Proteomes" id="UP000288429">
    <property type="component" value="Unassembled WGS sequence"/>
</dbReference>
<comment type="caution">
    <text evidence="11">The sequence shown here is derived from an EMBL/GenBank/DDBJ whole genome shotgun (WGS) entry which is preliminary data.</text>
</comment>
<keyword evidence="12" id="KW-1185">Reference proteome</keyword>
<dbReference type="GO" id="GO:0004674">
    <property type="term" value="F:protein serine/threonine kinase activity"/>
    <property type="evidence" value="ECO:0007669"/>
    <property type="project" value="UniProtKB-EC"/>
</dbReference>
<dbReference type="InterPro" id="IPR008266">
    <property type="entry name" value="Tyr_kinase_AS"/>
</dbReference>
<evidence type="ECO:0000256" key="8">
    <source>
        <dbReference type="ARBA" id="ARBA00047899"/>
    </source>
</evidence>